<feature type="domain" description="BRCT" evidence="2">
    <location>
        <begin position="753"/>
        <end position="878"/>
    </location>
</feature>
<feature type="compositionally biased region" description="Acidic residues" evidence="1">
    <location>
        <begin position="492"/>
        <end position="508"/>
    </location>
</feature>
<sequence length="889" mass="99024">MEEGDSAALFGDVVFTVIPSDDIEEHNIESLKVAITNNGGRFVPLRASDQHIEDLEELSHIITTHVDFPQYGRAIELGTYIVKPAWVALSIQKQRQASTRQYSPDPSQFFHDVVVTFAGLPESDEENLTAGVIALGGQKSTGLSKLVTHIVTTNDNEEKCRLAKEKQLKMKRVLPHWFDDCLRLGRKINEQPYMFPDPEILRSDLTASTVRGAQSPELDGATTATPSGEPSSTPPSSPSESRKNLNALTNRTIFLSDDLHIKPHLRKTLDKLIHSGGGAVVDSVTKANVYIGAYRDGSDFVAASRKKNIEVANLAWLFHVINRNKYVSPLRRLLHYPIPRRGLPGFENMKISISNYSGDARLYVENLIRYCGAEYTKTMKQDNTHVIAAHLHGEKCEAAQEWNINMVNHLWLEESYAKCAVQSISNPKYVTFPTRTNLGEVAGQTSLDMKAVERLYYPLPRSPQKPQKAAERQGVPASSAFATTSEQKEPDVPEQIDEDDEMDVDNVEEPQTAKRPRGRPPKSALATPRVADDEKENESPFMTSTGRASKVKALNTLHSQAADIELFQKEMKRKGGVIHGGRRDSIADEMSSPAPNRRNSRKRPSDEYDVTAEGSALSDGETQHVPSKLTKKAKHAAVPDLPEVRYRMMVTGDDRWASNARKESADKNTLRSLGVLLTSDPKNVDILVAPKLLRTRKFVCALACAPLVVDTTFLDSALKHKKLAADPPMLKDREGEQRLGYKLADALERAKLNNRKLFRGWSIFVTKDVNGGFDTYKDIITLNGGVALLYTGRTGITLPKRQERDDPESGQESQNQGGDDEFDYVYLVSGGSEAEVKLWKTFRDTIGKQQLKARIVQPDWLLHAAMTQQIIWKDSYSLDEGLVMSQRSG</sequence>
<protein>
    <submittedName>
        <fullName evidence="3">Brct domain containing protein</fullName>
    </submittedName>
</protein>
<proteinExistence type="predicted"/>
<accession>A0A0F4GRX8</accession>
<dbReference type="CDD" id="cd18438">
    <property type="entry name" value="BRCT_BRC1_like_rpt4"/>
    <property type="match status" value="1"/>
</dbReference>
<dbReference type="Pfam" id="PF16770">
    <property type="entry name" value="RTT107_BRCT_5"/>
    <property type="match status" value="1"/>
</dbReference>
<dbReference type="InterPro" id="IPR053036">
    <property type="entry name" value="CellCycle_DNARepair_Reg"/>
</dbReference>
<evidence type="ECO:0000259" key="2">
    <source>
        <dbReference type="PROSITE" id="PS50172"/>
    </source>
</evidence>
<feature type="compositionally biased region" description="Low complexity" evidence="1">
    <location>
        <begin position="221"/>
        <end position="231"/>
    </location>
</feature>
<dbReference type="PANTHER" id="PTHR47667:SF1">
    <property type="entry name" value="REGULATOR OF TY1 TRANSPOSITION PROTEIN 107"/>
    <property type="match status" value="1"/>
</dbReference>
<name>A0A0F4GRX8_9PEZI</name>
<gene>
    <name evidence="3" type="ORF">TI39_contig345g00031</name>
</gene>
<feature type="region of interest" description="Disordered" evidence="1">
    <location>
        <begin position="460"/>
        <end position="547"/>
    </location>
</feature>
<feature type="domain" description="BRCT" evidence="2">
    <location>
        <begin position="243"/>
        <end position="334"/>
    </location>
</feature>
<dbReference type="Pfam" id="PF00533">
    <property type="entry name" value="BRCT"/>
    <property type="match status" value="1"/>
</dbReference>
<organism evidence="3 4">
    <name type="scientific">Zymoseptoria brevis</name>
    <dbReference type="NCBI Taxonomy" id="1047168"/>
    <lineage>
        <taxon>Eukaryota</taxon>
        <taxon>Fungi</taxon>
        <taxon>Dikarya</taxon>
        <taxon>Ascomycota</taxon>
        <taxon>Pezizomycotina</taxon>
        <taxon>Dothideomycetes</taxon>
        <taxon>Dothideomycetidae</taxon>
        <taxon>Mycosphaerellales</taxon>
        <taxon>Mycosphaerellaceae</taxon>
        <taxon>Zymoseptoria</taxon>
    </lineage>
</organism>
<dbReference type="GO" id="GO:0006302">
    <property type="term" value="P:double-strand break repair"/>
    <property type="evidence" value="ECO:0007669"/>
    <property type="project" value="TreeGrafter"/>
</dbReference>
<dbReference type="SUPFAM" id="SSF52113">
    <property type="entry name" value="BRCT domain"/>
    <property type="match status" value="5"/>
</dbReference>
<dbReference type="InterPro" id="IPR036420">
    <property type="entry name" value="BRCT_dom_sf"/>
</dbReference>
<dbReference type="GO" id="GO:0035361">
    <property type="term" value="C:Cul8-RING ubiquitin ligase complex"/>
    <property type="evidence" value="ECO:0007669"/>
    <property type="project" value="TreeGrafter"/>
</dbReference>
<reference evidence="3 4" key="1">
    <citation type="submission" date="2015-03" db="EMBL/GenBank/DDBJ databases">
        <title>RNA-seq based gene annotation and comparative genomics of four Zymoseptoria species reveal species-specific pathogenicity related genes and transposable element activity.</title>
        <authorList>
            <person name="Grandaubert J."/>
            <person name="Bhattacharyya A."/>
            <person name="Stukenbrock E.H."/>
        </authorList>
    </citation>
    <scope>NUCLEOTIDE SEQUENCE [LARGE SCALE GENOMIC DNA]</scope>
    <source>
        <strain evidence="3 4">Zb18110</strain>
    </source>
</reference>
<dbReference type="PANTHER" id="PTHR47667">
    <property type="entry name" value="REGULATOR OF TY1 TRANSPOSITION PROTEIN 107"/>
    <property type="match status" value="1"/>
</dbReference>
<dbReference type="Proteomes" id="UP000033647">
    <property type="component" value="Unassembled WGS sequence"/>
</dbReference>
<keyword evidence="4" id="KW-1185">Reference proteome</keyword>
<feature type="region of interest" description="Disordered" evidence="1">
    <location>
        <begin position="575"/>
        <end position="630"/>
    </location>
</feature>
<evidence type="ECO:0000313" key="3">
    <source>
        <dbReference type="EMBL" id="KJX99978.1"/>
    </source>
</evidence>
<dbReference type="AlphaFoldDB" id="A0A0F4GRX8"/>
<dbReference type="OrthoDB" id="342264at2759"/>
<dbReference type="Pfam" id="PF12738">
    <property type="entry name" value="PTCB-BRCT"/>
    <property type="match status" value="1"/>
</dbReference>
<dbReference type="InterPro" id="IPR001357">
    <property type="entry name" value="BRCT_dom"/>
</dbReference>
<evidence type="ECO:0000256" key="1">
    <source>
        <dbReference type="SAM" id="MobiDB-lite"/>
    </source>
</evidence>
<dbReference type="SMART" id="SM00292">
    <property type="entry name" value="BRCT"/>
    <property type="match status" value="4"/>
</dbReference>
<dbReference type="FunFam" id="3.40.50.10190:FF:000048">
    <property type="entry name" value="DNA repair protein Rtt107"/>
    <property type="match status" value="1"/>
</dbReference>
<feature type="region of interest" description="Disordered" evidence="1">
    <location>
        <begin position="799"/>
        <end position="819"/>
    </location>
</feature>
<evidence type="ECO:0000313" key="4">
    <source>
        <dbReference type="Proteomes" id="UP000033647"/>
    </source>
</evidence>
<comment type="caution">
    <text evidence="3">The sequence shown here is derived from an EMBL/GenBank/DDBJ whole genome shotgun (WGS) entry which is preliminary data.</text>
</comment>
<dbReference type="GO" id="GO:1990683">
    <property type="term" value="P:DNA double-strand break attachment to nuclear envelope"/>
    <property type="evidence" value="ECO:0007669"/>
    <property type="project" value="TreeGrafter"/>
</dbReference>
<dbReference type="Gene3D" id="3.40.50.10190">
    <property type="entry name" value="BRCT domain"/>
    <property type="match status" value="6"/>
</dbReference>
<feature type="domain" description="BRCT" evidence="2">
    <location>
        <begin position="5"/>
        <end position="104"/>
    </location>
</feature>
<dbReference type="CDD" id="cd18437">
    <property type="entry name" value="BRCT_BRC1_like_rpt3"/>
    <property type="match status" value="1"/>
</dbReference>
<dbReference type="EMBL" id="LAFY01000337">
    <property type="protein sequence ID" value="KJX99978.1"/>
    <property type="molecule type" value="Genomic_DNA"/>
</dbReference>
<feature type="domain" description="BRCT" evidence="2">
    <location>
        <begin position="346"/>
        <end position="418"/>
    </location>
</feature>
<feature type="region of interest" description="Disordered" evidence="1">
    <location>
        <begin position="216"/>
        <end position="243"/>
    </location>
</feature>
<dbReference type="STRING" id="1047168.A0A0F4GRX8"/>
<dbReference type="GO" id="GO:0005634">
    <property type="term" value="C:nucleus"/>
    <property type="evidence" value="ECO:0007669"/>
    <property type="project" value="TreeGrafter"/>
</dbReference>
<dbReference type="CDD" id="cd18436">
    <property type="entry name" value="BRCT_BRC1_like_rpt2"/>
    <property type="match status" value="1"/>
</dbReference>
<dbReference type="PROSITE" id="PS50172">
    <property type="entry name" value="BRCT"/>
    <property type="match status" value="5"/>
</dbReference>
<feature type="domain" description="BRCT" evidence="2">
    <location>
        <begin position="105"/>
        <end position="195"/>
    </location>
</feature>